<organism evidence="2 3">
    <name type="scientific">Labrys neptuniae</name>
    <dbReference type="NCBI Taxonomy" id="376174"/>
    <lineage>
        <taxon>Bacteria</taxon>
        <taxon>Pseudomonadati</taxon>
        <taxon>Pseudomonadota</taxon>
        <taxon>Alphaproteobacteria</taxon>
        <taxon>Hyphomicrobiales</taxon>
        <taxon>Xanthobacteraceae</taxon>
        <taxon>Labrys</taxon>
    </lineage>
</organism>
<dbReference type="RefSeq" id="WP_394315455.1">
    <property type="nucleotide sequence ID" value="NZ_JBHGPK010000047.1"/>
</dbReference>
<evidence type="ECO:0000313" key="3">
    <source>
        <dbReference type="Proteomes" id="UP001595190"/>
    </source>
</evidence>
<proteinExistence type="predicted"/>
<protein>
    <submittedName>
        <fullName evidence="2">Uncharacterized protein</fullName>
    </submittedName>
</protein>
<dbReference type="EMBL" id="JBHGPK010000047">
    <property type="protein sequence ID" value="MFC2254855.1"/>
    <property type="molecule type" value="Genomic_DNA"/>
</dbReference>
<sequence>MARTVAAISEPPPGNARQTRPGFVDLDTGTYAFVQAIDALVQEIDLLGHFQQSDQSKVRQRVISVSHQAG</sequence>
<evidence type="ECO:0000256" key="1">
    <source>
        <dbReference type="SAM" id="MobiDB-lite"/>
    </source>
</evidence>
<comment type="caution">
    <text evidence="2">The sequence shown here is derived from an EMBL/GenBank/DDBJ whole genome shotgun (WGS) entry which is preliminary data.</text>
</comment>
<reference evidence="2 3" key="1">
    <citation type="submission" date="2024-09" db="EMBL/GenBank/DDBJ databases">
        <title>Description of Labrys sedimenti sp. nov., isolated from a diclofenac-degrading enrichment culture, and genome-based reclassification of Labrys portucalensis as a later heterotypic synonym of Labrys neptuniae.</title>
        <authorList>
            <person name="Tancsics A."/>
            <person name="Csepanyi A."/>
        </authorList>
    </citation>
    <scope>NUCLEOTIDE SEQUENCE [LARGE SCALE GENOMIC DNA]</scope>
    <source>
        <strain evidence="2 3">LMG 23412</strain>
    </source>
</reference>
<gene>
    <name evidence="2" type="ORF">ACETRX_34995</name>
</gene>
<accession>A0ABV6ZRN8</accession>
<name>A0ABV6ZRN8_9HYPH</name>
<evidence type="ECO:0000313" key="2">
    <source>
        <dbReference type="EMBL" id="MFC2254855.1"/>
    </source>
</evidence>
<feature type="region of interest" description="Disordered" evidence="1">
    <location>
        <begin position="1"/>
        <end position="21"/>
    </location>
</feature>
<dbReference type="Proteomes" id="UP001595190">
    <property type="component" value="Unassembled WGS sequence"/>
</dbReference>